<dbReference type="InterPro" id="IPR002525">
    <property type="entry name" value="Transp_IS110-like_N"/>
</dbReference>
<feature type="domain" description="Transposase IS110-like N-terminal" evidence="1">
    <location>
        <begin position="34"/>
        <end position="161"/>
    </location>
</feature>
<dbReference type="PANTHER" id="PTHR33055:SF13">
    <property type="entry name" value="TRANSPOSASE"/>
    <property type="match status" value="1"/>
</dbReference>
<dbReference type="InterPro" id="IPR003346">
    <property type="entry name" value="Transposase_20"/>
</dbReference>
<dbReference type="Pfam" id="PF02371">
    <property type="entry name" value="Transposase_20"/>
    <property type="match status" value="1"/>
</dbReference>
<gene>
    <name evidence="3" type="ORF">ATT75_07380</name>
</gene>
<dbReference type="GO" id="GO:0004803">
    <property type="term" value="F:transposase activity"/>
    <property type="evidence" value="ECO:0007669"/>
    <property type="project" value="InterPro"/>
</dbReference>
<protein>
    <submittedName>
        <fullName evidence="3">Transposase</fullName>
    </submittedName>
</protein>
<evidence type="ECO:0000313" key="3">
    <source>
        <dbReference type="EMBL" id="ECX6032609.1"/>
    </source>
</evidence>
<dbReference type="PANTHER" id="PTHR33055">
    <property type="entry name" value="TRANSPOSASE FOR INSERTION SEQUENCE ELEMENT IS1111A"/>
    <property type="match status" value="1"/>
</dbReference>
<organism evidence="3">
    <name type="scientific">Salmonella enterica subsp. enterica serovar Panama</name>
    <dbReference type="NCBI Taxonomy" id="29472"/>
    <lineage>
        <taxon>Bacteria</taxon>
        <taxon>Pseudomonadati</taxon>
        <taxon>Pseudomonadota</taxon>
        <taxon>Gammaproteobacteria</taxon>
        <taxon>Enterobacterales</taxon>
        <taxon>Enterobacteriaceae</taxon>
        <taxon>Salmonella</taxon>
    </lineage>
</organism>
<dbReference type="GO" id="GO:0006313">
    <property type="term" value="P:DNA transposition"/>
    <property type="evidence" value="ECO:0007669"/>
    <property type="project" value="InterPro"/>
</dbReference>
<reference evidence="3" key="1">
    <citation type="submission" date="2018-07" db="EMBL/GenBank/DDBJ databases">
        <authorList>
            <consortium name="PulseNet: The National Subtyping Network for Foodborne Disease Surveillance"/>
            <person name="Tarr C.L."/>
            <person name="Trees E."/>
            <person name="Katz L.S."/>
            <person name="Carleton-Romer H.A."/>
            <person name="Stroika S."/>
            <person name="Kucerova Z."/>
            <person name="Roache K.F."/>
            <person name="Sabol A.L."/>
            <person name="Besser J."/>
            <person name="Gerner-Smidt P."/>
        </authorList>
    </citation>
    <scope>NUCLEOTIDE SEQUENCE</scope>
    <source>
        <strain evidence="3">PNUSAS001246</strain>
    </source>
</reference>
<comment type="caution">
    <text evidence="3">The sequence shown here is derived from an EMBL/GenBank/DDBJ whole genome shotgun (WGS) entry which is preliminary data.</text>
</comment>
<sequence length="327" mass="36298">MRQHKSLTEKAKTTVAFDVCKAVLDVHVRVDGKAFQVPNTDEGFDQIAVMLADYDVSLILMESTGGYEDVAACCFQSLGYDVAVINPRHARSFAIAMGQLAKTDRLDAAILADFAAVIDSRPDRARFIKPPTDAERKFLSQMVARRRQVVDLLSTEKQRLSHADDYAMQSINKVIDYIESQLKEINQDISVYVKKNYADLSKMLSKVPGIGELSVGLLIGDVPELGNIGNRQLSAVIGVAPFNHDSGKRRGKRCISGGRQNVRNVLFMGIMAATRFNPVIKAFYERLINKGKPKRVAYIACVHKLLRIINAMVRDGTSFNPDLHTVI</sequence>
<dbReference type="Pfam" id="PF01548">
    <property type="entry name" value="DEDD_Tnp_IS110"/>
    <property type="match status" value="1"/>
</dbReference>
<feature type="domain" description="Transposase IS116/IS110/IS902 C-terminal" evidence="2">
    <location>
        <begin position="202"/>
        <end position="285"/>
    </location>
</feature>
<dbReference type="EMBL" id="AAKZQX010000007">
    <property type="protein sequence ID" value="ECX6032609.1"/>
    <property type="molecule type" value="Genomic_DNA"/>
</dbReference>
<dbReference type="InterPro" id="IPR047650">
    <property type="entry name" value="Transpos_IS110"/>
</dbReference>
<dbReference type="GO" id="GO:0003677">
    <property type="term" value="F:DNA binding"/>
    <property type="evidence" value="ECO:0007669"/>
    <property type="project" value="InterPro"/>
</dbReference>
<evidence type="ECO:0000259" key="2">
    <source>
        <dbReference type="Pfam" id="PF02371"/>
    </source>
</evidence>
<name>A0A619AC39_SALET</name>
<dbReference type="AlphaFoldDB" id="A0A619AC39"/>
<evidence type="ECO:0000259" key="1">
    <source>
        <dbReference type="Pfam" id="PF01548"/>
    </source>
</evidence>
<proteinExistence type="predicted"/>
<accession>A0A619AC39</accession>